<protein>
    <submittedName>
        <fullName evidence="1">Uncharacterized protein</fullName>
    </submittedName>
</protein>
<gene>
    <name evidence="1" type="ORF">SAMN05720469_11229</name>
</gene>
<dbReference type="RefSeq" id="WP_073303979.1">
    <property type="nucleotide sequence ID" value="NZ_FRAW01000012.1"/>
</dbReference>
<keyword evidence="2" id="KW-1185">Reference proteome</keyword>
<organism evidence="1 2">
    <name type="scientific">Fibrobacter intestinalis</name>
    <dbReference type="NCBI Taxonomy" id="28122"/>
    <lineage>
        <taxon>Bacteria</taxon>
        <taxon>Pseudomonadati</taxon>
        <taxon>Fibrobacterota</taxon>
        <taxon>Fibrobacteria</taxon>
        <taxon>Fibrobacterales</taxon>
        <taxon>Fibrobacteraceae</taxon>
        <taxon>Fibrobacter</taxon>
    </lineage>
</organism>
<evidence type="ECO:0000313" key="1">
    <source>
        <dbReference type="EMBL" id="SHK63521.1"/>
    </source>
</evidence>
<name>A0A1M6U2Z1_9BACT</name>
<sequence length="61" mass="6918">MISTAVQRGSWIYVYDERNHQCASISGEQLMGFTSTTVSVKKGSFIYVYDEKGHQMSSHHC</sequence>
<reference evidence="2" key="1">
    <citation type="submission" date="2016-11" db="EMBL/GenBank/DDBJ databases">
        <authorList>
            <person name="Varghese N."/>
            <person name="Submissions S."/>
        </authorList>
    </citation>
    <scope>NUCLEOTIDE SEQUENCE [LARGE SCALE GENOMIC DNA]</scope>
    <source>
        <strain evidence="2">UWOS</strain>
    </source>
</reference>
<evidence type="ECO:0000313" key="2">
    <source>
        <dbReference type="Proteomes" id="UP000184275"/>
    </source>
</evidence>
<proteinExistence type="predicted"/>
<dbReference type="EMBL" id="FRAW01000012">
    <property type="protein sequence ID" value="SHK63521.1"/>
    <property type="molecule type" value="Genomic_DNA"/>
</dbReference>
<dbReference type="Proteomes" id="UP000184275">
    <property type="component" value="Unassembled WGS sequence"/>
</dbReference>
<dbReference type="AlphaFoldDB" id="A0A1M6U2Z1"/>
<accession>A0A1M6U2Z1</accession>